<dbReference type="RefSeq" id="WP_104229734.1">
    <property type="nucleotide sequence ID" value="NZ_PSNW01000003.1"/>
</dbReference>
<dbReference type="EMBL" id="PSNW01000003">
    <property type="protein sequence ID" value="PPE74576.1"/>
    <property type="molecule type" value="Genomic_DNA"/>
</dbReference>
<keyword evidence="2" id="KW-1185">Reference proteome</keyword>
<evidence type="ECO:0000313" key="1">
    <source>
        <dbReference type="EMBL" id="PPE74576.1"/>
    </source>
</evidence>
<protein>
    <submittedName>
        <fullName evidence="1">Bacteriocin</fullName>
    </submittedName>
</protein>
<organism evidence="1 2">
    <name type="scientific">Solimonas fluminis</name>
    <dbReference type="NCBI Taxonomy" id="2086571"/>
    <lineage>
        <taxon>Bacteria</taxon>
        <taxon>Pseudomonadati</taxon>
        <taxon>Pseudomonadota</taxon>
        <taxon>Gammaproteobacteria</taxon>
        <taxon>Nevskiales</taxon>
        <taxon>Nevskiaceae</taxon>
        <taxon>Solimonas</taxon>
    </lineage>
</organism>
<dbReference type="OrthoDB" id="9995399at2"/>
<sequence>MSGLLGTAMAAKNETGQLWGAAANREESLNAARSAFKAAEDQQRAQMVGTGAGIGAAVGLGSAAVGAKLGMAAGPVGALVGAGAGLLIDALF</sequence>
<comment type="caution">
    <text evidence="1">The sequence shown here is derived from an EMBL/GenBank/DDBJ whole genome shotgun (WGS) entry which is preliminary data.</text>
</comment>
<reference evidence="1 2" key="1">
    <citation type="submission" date="2018-02" db="EMBL/GenBank/DDBJ databases">
        <title>Genome sequencing of Solimonas sp. HR-BB.</title>
        <authorList>
            <person name="Lee Y."/>
            <person name="Jeon C.O."/>
        </authorList>
    </citation>
    <scope>NUCLEOTIDE SEQUENCE [LARGE SCALE GENOMIC DNA]</scope>
    <source>
        <strain evidence="1 2">HR-BB</strain>
    </source>
</reference>
<name>A0A2S5THV9_9GAMM</name>
<accession>A0A2S5THV9</accession>
<dbReference type="AlphaFoldDB" id="A0A2S5THV9"/>
<evidence type="ECO:0000313" key="2">
    <source>
        <dbReference type="Proteomes" id="UP000238220"/>
    </source>
</evidence>
<dbReference type="Proteomes" id="UP000238220">
    <property type="component" value="Unassembled WGS sequence"/>
</dbReference>
<proteinExistence type="predicted"/>
<gene>
    <name evidence="1" type="ORF">C3942_07385</name>
</gene>